<feature type="transmembrane region" description="Helical" evidence="5">
    <location>
        <begin position="119"/>
        <end position="139"/>
    </location>
</feature>
<feature type="domain" description="HIG1" evidence="6">
    <location>
        <begin position="91"/>
        <end position="182"/>
    </location>
</feature>
<dbReference type="EMBL" id="LSSM01000176">
    <property type="protein sequence ID" value="OMJ29794.1"/>
    <property type="molecule type" value="Genomic_DNA"/>
</dbReference>
<evidence type="ECO:0000256" key="1">
    <source>
        <dbReference type="ARBA" id="ARBA00004173"/>
    </source>
</evidence>
<evidence type="ECO:0000256" key="4">
    <source>
        <dbReference type="ARBA" id="ARBA00023136"/>
    </source>
</evidence>
<dbReference type="Proteomes" id="UP000187429">
    <property type="component" value="Unassembled WGS sequence"/>
</dbReference>
<comment type="subcellular location">
    <subcellularLocation>
        <location evidence="1">Mitochondrion</location>
    </subcellularLocation>
</comment>
<dbReference type="InterPro" id="IPR007667">
    <property type="entry name" value="Hypoxia_induced_domain"/>
</dbReference>
<sequence>MVKILSEEEEKRIDRFIMTNTIYSTLLGVAVGTAASMVMHRFWPFYRRLPMGIKGSIIGSSAIAFMVVRTEGQSVLYERVLYGAQDVEEDNSASMNIAKISAPGGFIDRSVDYFLENKYMALGTAWAAAAGFSVYKLYLNKNITWTQRVVQARMYAQALTVVGLIGVAAVSKFASDKKDKKADERSHH</sequence>
<dbReference type="GO" id="GO:0005739">
    <property type="term" value="C:mitochondrion"/>
    <property type="evidence" value="ECO:0007669"/>
    <property type="project" value="UniProtKB-SubCell"/>
</dbReference>
<accession>A0A1R1YSC6</accession>
<name>A0A1R1YSC6_9FUNG</name>
<dbReference type="OrthoDB" id="1915122at2759"/>
<evidence type="ECO:0000313" key="8">
    <source>
        <dbReference type="Proteomes" id="UP000187429"/>
    </source>
</evidence>
<keyword evidence="2 5" id="KW-0812">Transmembrane</keyword>
<evidence type="ECO:0000313" key="7">
    <source>
        <dbReference type="EMBL" id="OMJ29794.1"/>
    </source>
</evidence>
<keyword evidence="4 5" id="KW-0472">Membrane</keyword>
<dbReference type="GO" id="GO:0033617">
    <property type="term" value="P:mitochondrial respiratory chain complex IV assembly"/>
    <property type="evidence" value="ECO:0007669"/>
    <property type="project" value="TreeGrafter"/>
</dbReference>
<reference evidence="8" key="1">
    <citation type="submission" date="2017-01" db="EMBL/GenBank/DDBJ databases">
        <authorList>
            <person name="Wang Y."/>
            <person name="White M."/>
            <person name="Kvist S."/>
            <person name="Moncalvo J.-M."/>
        </authorList>
    </citation>
    <scope>NUCLEOTIDE SEQUENCE [LARGE SCALE GENOMIC DNA]</scope>
    <source>
        <strain evidence="8">ID-206-W2</strain>
    </source>
</reference>
<dbReference type="Pfam" id="PF04588">
    <property type="entry name" value="HIG_1_N"/>
    <property type="match status" value="1"/>
</dbReference>
<feature type="transmembrane region" description="Helical" evidence="5">
    <location>
        <begin position="21"/>
        <end position="43"/>
    </location>
</feature>
<comment type="caution">
    <text evidence="7">The sequence shown here is derived from an EMBL/GenBank/DDBJ whole genome shotgun (WGS) entry which is preliminary data.</text>
</comment>
<keyword evidence="8" id="KW-1185">Reference proteome</keyword>
<evidence type="ECO:0000259" key="6">
    <source>
        <dbReference type="PROSITE" id="PS51503"/>
    </source>
</evidence>
<dbReference type="InterPro" id="IPR040153">
    <property type="entry name" value="Rcf2"/>
</dbReference>
<evidence type="ECO:0000256" key="2">
    <source>
        <dbReference type="ARBA" id="ARBA00022692"/>
    </source>
</evidence>
<dbReference type="PANTHER" id="PTHR28018:SF3">
    <property type="entry name" value="RESPIRATORY SUPERCOMPLEX FACTOR 2, MITOCHONDRIAL"/>
    <property type="match status" value="1"/>
</dbReference>
<dbReference type="PROSITE" id="PS51503">
    <property type="entry name" value="HIG1"/>
    <property type="match status" value="1"/>
</dbReference>
<dbReference type="PANTHER" id="PTHR28018">
    <property type="entry name" value="RESPIRATORY SUPERCOMPLEX FACTOR 2, MITOCHONDRIAL"/>
    <property type="match status" value="1"/>
</dbReference>
<dbReference type="AlphaFoldDB" id="A0A1R1YSC6"/>
<protein>
    <submittedName>
        <fullName evidence="7">Respiratory supercomplex factor 2-like protein</fullName>
    </submittedName>
</protein>
<organism evidence="7 8">
    <name type="scientific">Smittium culicis</name>
    <dbReference type="NCBI Taxonomy" id="133412"/>
    <lineage>
        <taxon>Eukaryota</taxon>
        <taxon>Fungi</taxon>
        <taxon>Fungi incertae sedis</taxon>
        <taxon>Zoopagomycota</taxon>
        <taxon>Kickxellomycotina</taxon>
        <taxon>Harpellomycetes</taxon>
        <taxon>Harpellales</taxon>
        <taxon>Legeriomycetaceae</taxon>
        <taxon>Smittium</taxon>
    </lineage>
</organism>
<keyword evidence="3 5" id="KW-1133">Transmembrane helix</keyword>
<proteinExistence type="predicted"/>
<evidence type="ECO:0000256" key="3">
    <source>
        <dbReference type="ARBA" id="ARBA00022989"/>
    </source>
</evidence>
<gene>
    <name evidence="7" type="ORF">AYI69_g679</name>
</gene>
<feature type="transmembrane region" description="Helical" evidence="5">
    <location>
        <begin position="154"/>
        <end position="175"/>
    </location>
</feature>
<evidence type="ECO:0000256" key="5">
    <source>
        <dbReference type="SAM" id="Phobius"/>
    </source>
</evidence>